<dbReference type="Pfam" id="PF13591">
    <property type="entry name" value="MerR_2"/>
    <property type="match status" value="1"/>
</dbReference>
<evidence type="ECO:0000313" key="1">
    <source>
        <dbReference type="EMBL" id="KAB5487560.1"/>
    </source>
</evidence>
<name>A0A5N5ITN5_9FLAO</name>
<dbReference type="Proteomes" id="UP000319204">
    <property type="component" value="Unassembled WGS sequence"/>
</dbReference>
<dbReference type="OrthoDB" id="1494789at2"/>
<accession>A0A5N5ITN5</accession>
<dbReference type="AlphaFoldDB" id="A0A5N5ITN5"/>
<reference evidence="1" key="1">
    <citation type="submission" date="2019-10" db="EMBL/GenBank/DDBJ databases">
        <title>Muricauda hadale sp. nov., a piezophilic bacterium isolated from hadopelagic water of the Mariana Trench.</title>
        <authorList>
            <person name="Wei Y."/>
        </authorList>
    </citation>
    <scope>NUCLEOTIDE SEQUENCE [LARGE SCALE GENOMIC DNA]</scope>
    <source>
        <strain evidence="1">MT-229</strain>
    </source>
</reference>
<comment type="caution">
    <text evidence="1">The sequence shown here is derived from an EMBL/GenBank/DDBJ whole genome shotgun (WGS) entry which is preliminary data.</text>
</comment>
<evidence type="ECO:0000313" key="2">
    <source>
        <dbReference type="Proteomes" id="UP000319204"/>
    </source>
</evidence>
<proteinExistence type="predicted"/>
<sequence length="114" mass="13799">MSSDHFLKHWKRPNWNRNMEKKNHISLRTFCERHGVQESFVYSMYEFELVQMDQGQGEALLSMEELPLLEKMVRLHRELDINPEGIQAIHHLLQQVEDLQKEVMSLRRKLDRLE</sequence>
<evidence type="ECO:0008006" key="3">
    <source>
        <dbReference type="Google" id="ProtNLM"/>
    </source>
</evidence>
<keyword evidence="2" id="KW-1185">Reference proteome</keyword>
<dbReference type="Gene3D" id="1.10.1660.10">
    <property type="match status" value="1"/>
</dbReference>
<dbReference type="EMBL" id="VNIK02000007">
    <property type="protein sequence ID" value="KAB5487560.1"/>
    <property type="molecule type" value="Genomic_DNA"/>
</dbReference>
<gene>
    <name evidence="1" type="ORF">FOT42_011405</name>
</gene>
<organism evidence="1 2">
    <name type="scientific">Flagellimonas hadalis</name>
    <dbReference type="NCBI Taxonomy" id="2597517"/>
    <lineage>
        <taxon>Bacteria</taxon>
        <taxon>Pseudomonadati</taxon>
        <taxon>Bacteroidota</taxon>
        <taxon>Flavobacteriia</taxon>
        <taxon>Flavobacteriales</taxon>
        <taxon>Flavobacteriaceae</taxon>
        <taxon>Flagellimonas</taxon>
    </lineage>
</organism>
<protein>
    <recommendedName>
        <fullName evidence="3">MerR family transcriptional regulator</fullName>
    </recommendedName>
</protein>